<feature type="transmembrane region" description="Helical" evidence="2">
    <location>
        <begin position="77"/>
        <end position="96"/>
    </location>
</feature>
<accession>A0ABS1MBS9</accession>
<feature type="transmembrane region" description="Helical" evidence="2">
    <location>
        <begin position="445"/>
        <end position="464"/>
    </location>
</feature>
<dbReference type="InterPro" id="IPR003474">
    <property type="entry name" value="Glcn_transporter"/>
</dbReference>
<feature type="transmembrane region" description="Helical" evidence="2">
    <location>
        <begin position="187"/>
        <end position="214"/>
    </location>
</feature>
<evidence type="ECO:0000256" key="1">
    <source>
        <dbReference type="SAM" id="MobiDB-lite"/>
    </source>
</evidence>
<feature type="transmembrane region" description="Helical" evidence="2">
    <location>
        <begin position="157"/>
        <end position="175"/>
    </location>
</feature>
<protein>
    <submittedName>
        <fullName evidence="3">GntP family permease</fullName>
    </submittedName>
</protein>
<gene>
    <name evidence="3" type="ORF">JK358_26850</name>
</gene>
<dbReference type="EMBL" id="JAERRJ010000010">
    <property type="protein sequence ID" value="MBL1078029.1"/>
    <property type="molecule type" value="Genomic_DNA"/>
</dbReference>
<feature type="transmembrane region" description="Helical" evidence="2">
    <location>
        <begin position="290"/>
        <end position="311"/>
    </location>
</feature>
<keyword evidence="2" id="KW-0812">Transmembrane</keyword>
<feature type="region of interest" description="Disordered" evidence="1">
    <location>
        <begin position="254"/>
        <end position="274"/>
    </location>
</feature>
<keyword evidence="2" id="KW-0472">Membrane</keyword>
<dbReference type="PANTHER" id="PTHR30354:SF25">
    <property type="entry name" value="INNER MEMBRANE PERMEASE YGBN"/>
    <property type="match status" value="1"/>
</dbReference>
<evidence type="ECO:0000313" key="4">
    <source>
        <dbReference type="Proteomes" id="UP000602198"/>
    </source>
</evidence>
<reference evidence="3 4" key="1">
    <citation type="submission" date="2021-01" db="EMBL/GenBank/DDBJ databases">
        <title>WGS of actinomycetes isolated from Thailand.</title>
        <authorList>
            <person name="Thawai C."/>
        </authorList>
    </citation>
    <scope>NUCLEOTIDE SEQUENCE [LARGE SCALE GENOMIC DNA]</scope>
    <source>
        <strain evidence="3 4">LPG 2</strain>
    </source>
</reference>
<dbReference type="Proteomes" id="UP000602198">
    <property type="component" value="Unassembled WGS sequence"/>
</dbReference>
<feature type="transmembrane region" description="Helical" evidence="2">
    <location>
        <begin position="366"/>
        <end position="385"/>
    </location>
</feature>
<evidence type="ECO:0000256" key="2">
    <source>
        <dbReference type="SAM" id="Phobius"/>
    </source>
</evidence>
<feature type="transmembrane region" description="Helical" evidence="2">
    <location>
        <begin position="38"/>
        <end position="57"/>
    </location>
</feature>
<dbReference type="Pfam" id="PF02447">
    <property type="entry name" value="GntP_permease"/>
    <property type="match status" value="2"/>
</dbReference>
<sequence length="510" mass="51527">MGATIDWLRTTTPGLLVLCGLSVAVLLLAIIRYKIEPFIALLLTGLGLALAAGLPVVKIVGTPLKAGESLLETGFGGILGHIAVIIGLGTVLGAILERSGGADVLTEKLLKVFGEKGAPFAMGLLGLIFGIPVFFDIGIFVLAPLVYVAAKRGGRSLVLYAMPMLAGLSMTHAFLPPHPGPVSLGGLLGVSLGWLIIMGFVCGLPGFVAAGLVWGTWIGKRVHVEVPAEFLVAGRANGSATDGPADDVTAAAPVSTAKTPGDGPGTPADPGAGTLAAQSATVTEVKPPSVGLIGGIIAIPLVLILGATFGSQLLEANSKPLQVLTFLGTPAVALLIAVLIAFYVLGVRRGSSLQELSGLISESLRPVGMLLLVVGAGAFFGKVIAATGIGAALAETMSAAGLPVIVLAYLISCGLRIAQGSATVAIVTTGGIVAPLVAEHGYSQVALALIAMAIAAGSIILSHVNDGGFWIIAKYFNLTVKQTLQTWTVLETVLSVVSFAVAALLFAVLA</sequence>
<feature type="transmembrane region" description="Helical" evidence="2">
    <location>
        <begin position="323"/>
        <end position="346"/>
    </location>
</feature>
<comment type="caution">
    <text evidence="3">The sequence shown here is derived from an EMBL/GenBank/DDBJ whole genome shotgun (WGS) entry which is preliminary data.</text>
</comment>
<dbReference type="PANTHER" id="PTHR30354">
    <property type="entry name" value="GNT FAMILY GLUCONATE TRANSPORTER"/>
    <property type="match status" value="1"/>
</dbReference>
<keyword evidence="2" id="KW-1133">Transmembrane helix</keyword>
<evidence type="ECO:0000313" key="3">
    <source>
        <dbReference type="EMBL" id="MBL1078029.1"/>
    </source>
</evidence>
<proteinExistence type="predicted"/>
<feature type="transmembrane region" description="Helical" evidence="2">
    <location>
        <begin position="12"/>
        <end position="31"/>
    </location>
</feature>
<feature type="transmembrane region" description="Helical" evidence="2">
    <location>
        <begin position="392"/>
        <end position="411"/>
    </location>
</feature>
<dbReference type="RefSeq" id="WP_201952359.1">
    <property type="nucleotide sequence ID" value="NZ_JAERRJ010000010.1"/>
</dbReference>
<feature type="transmembrane region" description="Helical" evidence="2">
    <location>
        <begin position="417"/>
        <end position="438"/>
    </location>
</feature>
<name>A0ABS1MBS9_9NOCA</name>
<feature type="compositionally biased region" description="Low complexity" evidence="1">
    <location>
        <begin position="256"/>
        <end position="274"/>
    </location>
</feature>
<feature type="transmembrane region" description="Helical" evidence="2">
    <location>
        <begin position="117"/>
        <end position="145"/>
    </location>
</feature>
<keyword evidence="4" id="KW-1185">Reference proteome</keyword>
<organism evidence="3 4">
    <name type="scientific">Nocardia acididurans</name>
    <dbReference type="NCBI Taxonomy" id="2802282"/>
    <lineage>
        <taxon>Bacteria</taxon>
        <taxon>Bacillati</taxon>
        <taxon>Actinomycetota</taxon>
        <taxon>Actinomycetes</taxon>
        <taxon>Mycobacteriales</taxon>
        <taxon>Nocardiaceae</taxon>
        <taxon>Nocardia</taxon>
    </lineage>
</organism>
<feature type="transmembrane region" description="Helical" evidence="2">
    <location>
        <begin position="484"/>
        <end position="509"/>
    </location>
</feature>